<dbReference type="EMBL" id="JAPQKQ010000006">
    <property type="protein sequence ID" value="KAJ5193529.1"/>
    <property type="molecule type" value="Genomic_DNA"/>
</dbReference>
<dbReference type="OrthoDB" id="4364805at2759"/>
<evidence type="ECO:0000256" key="1">
    <source>
        <dbReference type="SAM" id="MobiDB-lite"/>
    </source>
</evidence>
<reference evidence="2" key="2">
    <citation type="journal article" date="2023" name="IMA Fungus">
        <title>Comparative genomic study of the Penicillium genus elucidates a diverse pangenome and 15 lateral gene transfer events.</title>
        <authorList>
            <person name="Petersen C."/>
            <person name="Sorensen T."/>
            <person name="Nielsen M.R."/>
            <person name="Sondergaard T.E."/>
            <person name="Sorensen J.L."/>
            <person name="Fitzpatrick D.A."/>
            <person name="Frisvad J.C."/>
            <person name="Nielsen K.L."/>
        </authorList>
    </citation>
    <scope>NUCLEOTIDE SEQUENCE</scope>
    <source>
        <strain evidence="2">IBT 20477</strain>
    </source>
</reference>
<keyword evidence="3" id="KW-1185">Reference proteome</keyword>
<comment type="caution">
    <text evidence="2">The sequence shown here is derived from an EMBL/GenBank/DDBJ whole genome shotgun (WGS) entry which is preliminary data.</text>
</comment>
<name>A0A9W9JAI8_9EURO</name>
<proteinExistence type="predicted"/>
<feature type="region of interest" description="Disordered" evidence="1">
    <location>
        <begin position="62"/>
        <end position="87"/>
    </location>
</feature>
<organism evidence="2 3">
    <name type="scientific">Penicillium cf. viridicatum</name>
    <dbReference type="NCBI Taxonomy" id="2972119"/>
    <lineage>
        <taxon>Eukaryota</taxon>
        <taxon>Fungi</taxon>
        <taxon>Dikarya</taxon>
        <taxon>Ascomycota</taxon>
        <taxon>Pezizomycotina</taxon>
        <taxon>Eurotiomycetes</taxon>
        <taxon>Eurotiomycetidae</taxon>
        <taxon>Eurotiales</taxon>
        <taxon>Aspergillaceae</taxon>
        <taxon>Penicillium</taxon>
    </lineage>
</organism>
<protein>
    <submittedName>
        <fullName evidence="2">Uncharacterized protein</fullName>
    </submittedName>
</protein>
<evidence type="ECO:0000313" key="3">
    <source>
        <dbReference type="Proteomes" id="UP001150942"/>
    </source>
</evidence>
<sequence>MDRSSVQSHARPFNDNAKTNEELKVVLGCSLDKWYYGEDARYLPNVVTLETPKLTAMGLPLALGGGSGPGAPLNQPSPSPAGNPEVQ</sequence>
<accession>A0A9W9JAI8</accession>
<reference evidence="2" key="1">
    <citation type="submission" date="2022-11" db="EMBL/GenBank/DDBJ databases">
        <authorList>
            <person name="Petersen C."/>
        </authorList>
    </citation>
    <scope>NUCLEOTIDE SEQUENCE</scope>
    <source>
        <strain evidence="2">IBT 20477</strain>
    </source>
</reference>
<gene>
    <name evidence="2" type="ORF">N7449_009671</name>
</gene>
<evidence type="ECO:0000313" key="2">
    <source>
        <dbReference type="EMBL" id="KAJ5193529.1"/>
    </source>
</evidence>
<dbReference type="AlphaFoldDB" id="A0A9W9JAI8"/>
<dbReference type="Proteomes" id="UP001150942">
    <property type="component" value="Unassembled WGS sequence"/>
</dbReference>